<evidence type="ECO:0000256" key="4">
    <source>
        <dbReference type="ARBA" id="ARBA00023172"/>
    </source>
</evidence>
<organism evidence="8 9">
    <name type="scientific">Longimycelium tulufanense</name>
    <dbReference type="NCBI Taxonomy" id="907463"/>
    <lineage>
        <taxon>Bacteria</taxon>
        <taxon>Bacillati</taxon>
        <taxon>Actinomycetota</taxon>
        <taxon>Actinomycetes</taxon>
        <taxon>Pseudonocardiales</taxon>
        <taxon>Pseudonocardiaceae</taxon>
        <taxon>Longimycelium</taxon>
    </lineage>
</organism>
<keyword evidence="2" id="KW-0815">Transposition</keyword>
<evidence type="ECO:0000256" key="1">
    <source>
        <dbReference type="ARBA" id="ARBA00008761"/>
    </source>
</evidence>
<dbReference type="Pfam" id="PF07282">
    <property type="entry name" value="Cas12f1-like_TNB"/>
    <property type="match status" value="1"/>
</dbReference>
<feature type="compositionally biased region" description="Basic residues" evidence="5">
    <location>
        <begin position="19"/>
        <end position="34"/>
    </location>
</feature>
<evidence type="ECO:0000259" key="6">
    <source>
        <dbReference type="Pfam" id="PF01385"/>
    </source>
</evidence>
<reference evidence="8" key="2">
    <citation type="submission" date="2020-09" db="EMBL/GenBank/DDBJ databases">
        <authorList>
            <person name="Sun Q."/>
            <person name="Zhou Y."/>
        </authorList>
    </citation>
    <scope>NUCLEOTIDE SEQUENCE</scope>
    <source>
        <strain evidence="8">CGMCC 4.5737</strain>
    </source>
</reference>
<name>A0A8J3CER9_9PSEU</name>
<protein>
    <recommendedName>
        <fullName evidence="10">Transposase</fullName>
    </recommendedName>
</protein>
<gene>
    <name evidence="8" type="ORF">GCM10012275_29610</name>
</gene>
<dbReference type="EMBL" id="BMMK01000012">
    <property type="protein sequence ID" value="GGM56551.1"/>
    <property type="molecule type" value="Genomic_DNA"/>
</dbReference>
<feature type="domain" description="Probable transposase IS891/IS1136/IS1341" evidence="6">
    <location>
        <begin position="5"/>
        <end position="95"/>
    </location>
</feature>
<comment type="caution">
    <text evidence="8">The sequence shown here is derived from an EMBL/GenBank/DDBJ whole genome shotgun (WGS) entry which is preliminary data.</text>
</comment>
<evidence type="ECO:0000256" key="5">
    <source>
        <dbReference type="SAM" id="MobiDB-lite"/>
    </source>
</evidence>
<evidence type="ECO:0000256" key="3">
    <source>
        <dbReference type="ARBA" id="ARBA00023125"/>
    </source>
</evidence>
<evidence type="ECO:0000313" key="9">
    <source>
        <dbReference type="Proteomes" id="UP000637578"/>
    </source>
</evidence>
<feature type="region of interest" description="Disordered" evidence="5">
    <location>
        <begin position="188"/>
        <end position="234"/>
    </location>
</feature>
<feature type="domain" description="Cas12f1-like TNB" evidence="7">
    <location>
        <begin position="107"/>
        <end position="174"/>
    </location>
</feature>
<evidence type="ECO:0000256" key="2">
    <source>
        <dbReference type="ARBA" id="ARBA00022578"/>
    </source>
</evidence>
<dbReference type="Pfam" id="PF01385">
    <property type="entry name" value="OrfB_IS605"/>
    <property type="match status" value="1"/>
</dbReference>
<keyword evidence="9" id="KW-1185">Reference proteome</keyword>
<feature type="compositionally biased region" description="Basic residues" evidence="5">
    <location>
        <begin position="218"/>
        <end position="228"/>
    </location>
</feature>
<keyword evidence="3" id="KW-0238">DNA-binding</keyword>
<dbReference type="GO" id="GO:0006310">
    <property type="term" value="P:DNA recombination"/>
    <property type="evidence" value="ECO:0007669"/>
    <property type="project" value="UniProtKB-KW"/>
</dbReference>
<dbReference type="GO" id="GO:0003677">
    <property type="term" value="F:DNA binding"/>
    <property type="evidence" value="ECO:0007669"/>
    <property type="project" value="UniProtKB-KW"/>
</dbReference>
<evidence type="ECO:0000259" key="7">
    <source>
        <dbReference type="Pfam" id="PF07282"/>
    </source>
</evidence>
<dbReference type="Proteomes" id="UP000637578">
    <property type="component" value="Unassembled WGS sequence"/>
</dbReference>
<reference evidence="8" key="1">
    <citation type="journal article" date="2014" name="Int. J. Syst. Evol. Microbiol.">
        <title>Complete genome sequence of Corynebacterium casei LMG S-19264T (=DSM 44701T), isolated from a smear-ripened cheese.</title>
        <authorList>
            <consortium name="US DOE Joint Genome Institute (JGI-PGF)"/>
            <person name="Walter F."/>
            <person name="Albersmeier A."/>
            <person name="Kalinowski J."/>
            <person name="Ruckert C."/>
        </authorList>
    </citation>
    <scope>NUCLEOTIDE SEQUENCE</scope>
    <source>
        <strain evidence="8">CGMCC 4.5737</strain>
    </source>
</reference>
<dbReference type="AlphaFoldDB" id="A0A8J3CER9"/>
<evidence type="ECO:0000313" key="8">
    <source>
        <dbReference type="EMBL" id="GGM56551.1"/>
    </source>
</evidence>
<evidence type="ECO:0008006" key="10">
    <source>
        <dbReference type="Google" id="ProtNLM"/>
    </source>
</evidence>
<dbReference type="GO" id="GO:0032196">
    <property type="term" value="P:transposition"/>
    <property type="evidence" value="ECO:0007669"/>
    <property type="project" value="UniProtKB-KW"/>
</dbReference>
<accession>A0A8J3CER9</accession>
<dbReference type="InterPro" id="IPR001959">
    <property type="entry name" value="Transposase"/>
</dbReference>
<sequence>MTDADGFVANPRQLDQAQRRLRKVSRRCSRRRGPDRRTGQKPSRRWLKANAHRTRLPQRVANLRQDGLRTFTTALAARFGTVVVEDLNVSGMLANRWLARHIADARFGEVRRQLDYKTRWRGGRLVVADRWYPSSTTCSDCGAVKAKLPLRVRVFTCDECGLVLDRDLNAARNLAALVDEVTGSTSTASRVGTVNRPAGNAGKTHLVGTGTATESPRGQRRAARRRLGTRSYTFPERFPGPSGGGWSRWCLWVDRH</sequence>
<dbReference type="NCBIfam" id="NF040570">
    <property type="entry name" value="guided_TnpB"/>
    <property type="match status" value="1"/>
</dbReference>
<feature type="region of interest" description="Disordered" evidence="5">
    <location>
        <begin position="1"/>
        <end position="43"/>
    </location>
</feature>
<keyword evidence="4" id="KW-0233">DNA recombination</keyword>
<dbReference type="InterPro" id="IPR010095">
    <property type="entry name" value="Cas12f1-like_TNB"/>
</dbReference>
<dbReference type="RefSeq" id="WP_229686373.1">
    <property type="nucleotide sequence ID" value="NZ_BMMK01000012.1"/>
</dbReference>
<comment type="similarity">
    <text evidence="1">In the C-terminal section; belongs to the transposase 35 family.</text>
</comment>
<proteinExistence type="inferred from homology"/>